<gene>
    <name evidence="9" type="ORF">K3T81_06610</name>
</gene>
<keyword evidence="4 6" id="KW-0238">DNA-binding</keyword>
<dbReference type="RefSeq" id="WP_238018964.1">
    <property type="nucleotide sequence ID" value="NZ_JAIFZM010000004.1"/>
</dbReference>
<name>A0AAW5B5G9_9BACI</name>
<evidence type="ECO:0000256" key="2">
    <source>
        <dbReference type="ARBA" id="ARBA00023015"/>
    </source>
</evidence>
<comment type="similarity">
    <text evidence="1 6">Belongs to the sigma-70 factor family. ECF subfamily.</text>
</comment>
<dbReference type="NCBIfam" id="TIGR02937">
    <property type="entry name" value="sigma70-ECF"/>
    <property type="match status" value="1"/>
</dbReference>
<sequence length="180" mass="21394">MKVAFDEIYDQYHQDLYQFIFYMVKDKQITEDLVQEVYLKVLKSSERFRGDSSIKTWLFSIARHVSLDHFRRKKRTRDRIAEYFDWGEKSHIIKDERPLPEEMAIKSEEIKNLYTYLDSCTVDQKSVLILRYIQSFSIQETAAILNFTVSKVKTTQHRGLKLLKKHIIEEQEKGGGSNGF</sequence>
<dbReference type="Gene3D" id="1.10.10.10">
    <property type="entry name" value="Winged helix-like DNA-binding domain superfamily/Winged helix DNA-binding domain"/>
    <property type="match status" value="1"/>
</dbReference>
<keyword evidence="10" id="KW-1185">Reference proteome</keyword>
<protein>
    <recommendedName>
        <fullName evidence="6">RNA polymerase sigma factor</fullName>
    </recommendedName>
</protein>
<dbReference type="InterPro" id="IPR036388">
    <property type="entry name" value="WH-like_DNA-bd_sf"/>
</dbReference>
<organism evidence="9 10">
    <name type="scientific">Oceanobacillus jordanicus</name>
    <dbReference type="NCBI Taxonomy" id="2867266"/>
    <lineage>
        <taxon>Bacteria</taxon>
        <taxon>Bacillati</taxon>
        <taxon>Bacillota</taxon>
        <taxon>Bacilli</taxon>
        <taxon>Bacillales</taxon>
        <taxon>Bacillaceae</taxon>
        <taxon>Oceanobacillus</taxon>
    </lineage>
</organism>
<evidence type="ECO:0000313" key="9">
    <source>
        <dbReference type="EMBL" id="MCG3418814.1"/>
    </source>
</evidence>
<dbReference type="InterPro" id="IPR000838">
    <property type="entry name" value="RNA_pol_sigma70_ECF_CS"/>
</dbReference>
<evidence type="ECO:0000256" key="1">
    <source>
        <dbReference type="ARBA" id="ARBA00010641"/>
    </source>
</evidence>
<dbReference type="GO" id="GO:0006950">
    <property type="term" value="P:response to stress"/>
    <property type="evidence" value="ECO:0007669"/>
    <property type="project" value="UniProtKB-ARBA"/>
</dbReference>
<dbReference type="InterPro" id="IPR013325">
    <property type="entry name" value="RNA_pol_sigma_r2"/>
</dbReference>
<dbReference type="CDD" id="cd06171">
    <property type="entry name" value="Sigma70_r4"/>
    <property type="match status" value="1"/>
</dbReference>
<dbReference type="InterPro" id="IPR007627">
    <property type="entry name" value="RNA_pol_sigma70_r2"/>
</dbReference>
<dbReference type="AlphaFoldDB" id="A0AAW5B5G9"/>
<dbReference type="Gene3D" id="1.10.1740.10">
    <property type="match status" value="1"/>
</dbReference>
<dbReference type="PANTHER" id="PTHR43133:SF60">
    <property type="entry name" value="RNA POLYMERASE SIGMA FACTOR SIGV"/>
    <property type="match status" value="1"/>
</dbReference>
<keyword evidence="3 6" id="KW-0731">Sigma factor</keyword>
<evidence type="ECO:0000256" key="5">
    <source>
        <dbReference type="ARBA" id="ARBA00023163"/>
    </source>
</evidence>
<dbReference type="Pfam" id="PF08281">
    <property type="entry name" value="Sigma70_r4_2"/>
    <property type="match status" value="1"/>
</dbReference>
<dbReference type="InterPro" id="IPR039425">
    <property type="entry name" value="RNA_pol_sigma-70-like"/>
</dbReference>
<dbReference type="GO" id="GO:0003677">
    <property type="term" value="F:DNA binding"/>
    <property type="evidence" value="ECO:0007669"/>
    <property type="project" value="UniProtKB-KW"/>
</dbReference>
<dbReference type="EMBL" id="JAIFZM010000004">
    <property type="protein sequence ID" value="MCG3418814.1"/>
    <property type="molecule type" value="Genomic_DNA"/>
</dbReference>
<reference evidence="9 10" key="1">
    <citation type="journal article" date="2022" name="Evol. Bioinform. Online">
        <title>Draft Genome Sequence of Oceanobacillus jordanicus Strain GSFE11, a Halotolerant Plant Growth-Promoting Bacterial Endophyte Isolated From the Jordan Valley.</title>
        <authorList>
            <person name="Alhindi T."/>
            <person name="Albdaiwi R."/>
        </authorList>
    </citation>
    <scope>NUCLEOTIDE SEQUENCE [LARGE SCALE GENOMIC DNA]</scope>
    <source>
        <strain evidence="9 10">GSFE11</strain>
    </source>
</reference>
<evidence type="ECO:0000256" key="6">
    <source>
        <dbReference type="RuleBase" id="RU000716"/>
    </source>
</evidence>
<dbReference type="Pfam" id="PF04542">
    <property type="entry name" value="Sigma70_r2"/>
    <property type="match status" value="1"/>
</dbReference>
<dbReference type="PROSITE" id="PS01063">
    <property type="entry name" value="SIGMA70_ECF"/>
    <property type="match status" value="1"/>
</dbReference>
<dbReference type="InterPro" id="IPR013324">
    <property type="entry name" value="RNA_pol_sigma_r3/r4-like"/>
</dbReference>
<dbReference type="PANTHER" id="PTHR43133">
    <property type="entry name" value="RNA POLYMERASE ECF-TYPE SIGMA FACTO"/>
    <property type="match status" value="1"/>
</dbReference>
<evidence type="ECO:0000259" key="7">
    <source>
        <dbReference type="Pfam" id="PF04542"/>
    </source>
</evidence>
<evidence type="ECO:0000256" key="4">
    <source>
        <dbReference type="ARBA" id="ARBA00023125"/>
    </source>
</evidence>
<feature type="domain" description="RNA polymerase sigma factor 70 region 4 type 2" evidence="8">
    <location>
        <begin position="116"/>
        <end position="163"/>
    </location>
</feature>
<proteinExistence type="inferred from homology"/>
<feature type="domain" description="RNA polymerase sigma-70 region 2" evidence="7">
    <location>
        <begin position="8"/>
        <end position="76"/>
    </location>
</feature>
<dbReference type="GO" id="GO:0016987">
    <property type="term" value="F:sigma factor activity"/>
    <property type="evidence" value="ECO:0007669"/>
    <property type="project" value="UniProtKB-KW"/>
</dbReference>
<dbReference type="SUPFAM" id="SSF88946">
    <property type="entry name" value="Sigma2 domain of RNA polymerase sigma factors"/>
    <property type="match status" value="1"/>
</dbReference>
<comment type="caution">
    <text evidence="9">The sequence shown here is derived from an EMBL/GenBank/DDBJ whole genome shotgun (WGS) entry which is preliminary data.</text>
</comment>
<keyword evidence="2 6" id="KW-0805">Transcription regulation</keyword>
<evidence type="ECO:0000256" key="3">
    <source>
        <dbReference type="ARBA" id="ARBA00023082"/>
    </source>
</evidence>
<keyword evidence="5 6" id="KW-0804">Transcription</keyword>
<dbReference type="InterPro" id="IPR014284">
    <property type="entry name" value="RNA_pol_sigma-70_dom"/>
</dbReference>
<dbReference type="Proteomes" id="UP001199631">
    <property type="component" value="Unassembled WGS sequence"/>
</dbReference>
<dbReference type="GO" id="GO:0006352">
    <property type="term" value="P:DNA-templated transcription initiation"/>
    <property type="evidence" value="ECO:0007669"/>
    <property type="project" value="InterPro"/>
</dbReference>
<evidence type="ECO:0000259" key="8">
    <source>
        <dbReference type="Pfam" id="PF08281"/>
    </source>
</evidence>
<accession>A0AAW5B5G9</accession>
<evidence type="ECO:0000313" key="10">
    <source>
        <dbReference type="Proteomes" id="UP001199631"/>
    </source>
</evidence>
<dbReference type="InterPro" id="IPR013249">
    <property type="entry name" value="RNA_pol_sigma70_r4_t2"/>
</dbReference>
<dbReference type="SUPFAM" id="SSF88659">
    <property type="entry name" value="Sigma3 and sigma4 domains of RNA polymerase sigma factors"/>
    <property type="match status" value="1"/>
</dbReference>